<dbReference type="Gene3D" id="2.60.40.2030">
    <property type="match status" value="1"/>
</dbReference>
<keyword evidence="3" id="KW-0106">Calcium</keyword>
<evidence type="ECO:0000313" key="5">
    <source>
        <dbReference type="EMBL" id="CAI8048181.1"/>
    </source>
</evidence>
<proteinExistence type="predicted"/>
<dbReference type="Proteomes" id="UP001174909">
    <property type="component" value="Unassembled WGS sequence"/>
</dbReference>
<dbReference type="GO" id="GO:0016020">
    <property type="term" value="C:membrane"/>
    <property type="evidence" value="ECO:0007669"/>
    <property type="project" value="InterPro"/>
</dbReference>
<comment type="caution">
    <text evidence="5">The sequence shown here is derived from an EMBL/GenBank/DDBJ whole genome shotgun (WGS) entry which is preliminary data.</text>
</comment>
<feature type="non-terminal residue" evidence="5">
    <location>
        <position position="1"/>
    </location>
</feature>
<evidence type="ECO:0000313" key="6">
    <source>
        <dbReference type="Proteomes" id="UP001174909"/>
    </source>
</evidence>
<evidence type="ECO:0000256" key="2">
    <source>
        <dbReference type="ARBA" id="ARBA00022737"/>
    </source>
</evidence>
<protein>
    <submittedName>
        <fullName evidence="5">Sodium/calcium exchanger 1</fullName>
    </submittedName>
</protein>
<evidence type="ECO:0000256" key="3">
    <source>
        <dbReference type="ARBA" id="ARBA00022837"/>
    </source>
</evidence>
<organism evidence="5 6">
    <name type="scientific">Geodia barretti</name>
    <name type="common">Barrett's horny sponge</name>
    <dbReference type="NCBI Taxonomy" id="519541"/>
    <lineage>
        <taxon>Eukaryota</taxon>
        <taxon>Metazoa</taxon>
        <taxon>Porifera</taxon>
        <taxon>Demospongiae</taxon>
        <taxon>Heteroscleromorpha</taxon>
        <taxon>Tetractinellida</taxon>
        <taxon>Astrophorina</taxon>
        <taxon>Geodiidae</taxon>
        <taxon>Geodia</taxon>
    </lineage>
</organism>
<evidence type="ECO:0000259" key="4">
    <source>
        <dbReference type="Pfam" id="PF03160"/>
    </source>
</evidence>
<keyword evidence="1" id="KW-0732">Signal</keyword>
<dbReference type="EMBL" id="CASHTH010003711">
    <property type="protein sequence ID" value="CAI8048181.1"/>
    <property type="molecule type" value="Genomic_DNA"/>
</dbReference>
<dbReference type="Pfam" id="PF03160">
    <property type="entry name" value="Calx-beta"/>
    <property type="match status" value="1"/>
</dbReference>
<dbReference type="GO" id="GO:0007154">
    <property type="term" value="P:cell communication"/>
    <property type="evidence" value="ECO:0007669"/>
    <property type="project" value="InterPro"/>
</dbReference>
<dbReference type="InterPro" id="IPR003644">
    <property type="entry name" value="Calx_beta"/>
</dbReference>
<keyword evidence="6" id="KW-1185">Reference proteome</keyword>
<accession>A0AA35TIH6</accession>
<keyword evidence="2" id="KW-0677">Repeat</keyword>
<dbReference type="InterPro" id="IPR038081">
    <property type="entry name" value="CalX-like_sf"/>
</dbReference>
<feature type="domain" description="Calx-beta" evidence="4">
    <location>
        <begin position="7"/>
        <end position="77"/>
    </location>
</feature>
<reference evidence="5" key="1">
    <citation type="submission" date="2023-03" db="EMBL/GenBank/DDBJ databases">
        <authorList>
            <person name="Steffen K."/>
            <person name="Cardenas P."/>
        </authorList>
    </citation>
    <scope>NUCLEOTIDE SEQUENCE</scope>
</reference>
<gene>
    <name evidence="5" type="ORF">GBAR_LOCUS26602</name>
</gene>
<feature type="non-terminal residue" evidence="5">
    <location>
        <position position="87"/>
    </location>
</feature>
<sequence>GLPAGGLGCDIIVELQTADVGGTNDATSGSDYTLSVTSVTFLSGMTINGDTQCAEIQIVDDDIYEEDEVFLVSISTVTPSSAAMIGT</sequence>
<name>A0AA35TIH6_GEOBA</name>
<evidence type="ECO:0000256" key="1">
    <source>
        <dbReference type="ARBA" id="ARBA00022729"/>
    </source>
</evidence>
<dbReference type="SUPFAM" id="SSF141072">
    <property type="entry name" value="CalX-like"/>
    <property type="match status" value="1"/>
</dbReference>
<dbReference type="AlphaFoldDB" id="A0AA35TIH6"/>